<dbReference type="GO" id="GO:0008270">
    <property type="term" value="F:zinc ion binding"/>
    <property type="evidence" value="ECO:0007669"/>
    <property type="project" value="InterPro"/>
</dbReference>
<dbReference type="GO" id="GO:0045087">
    <property type="term" value="P:innate immune response"/>
    <property type="evidence" value="ECO:0007669"/>
    <property type="project" value="UniProtKB-KW"/>
</dbReference>
<sequence>MNPQIRIPMERMYSETFYYHFESKPYLSYRKNTWLCFEVETVGKNRSLVLLQRGVFRNQTSYYAEMWFLSWFRENMPRNKNYRVTWYISWSPCAYCAEQVAEFLSAHPKVSLTIYAARLYYFWVPGYRQGLRRLVEEGARVEIMNYEEFDYCWKNFVCNNGKPIRWWVGLDENYEFLTSQLDEILRIPMERMPQKKFRFHFQNLHLAYDRNTTWLCFKVETVGRNCLLLKRGVFQNQVTPRINCHAEMCFLSWFLENMLLHGKHYQVTWFISWSPCADCAKQVAEFLSAHPKVSLTIYAARLYYLHDSDTQWGLRQLCEEGAHVMIMSYDEFDYCWENFVYTNNEPFEPWVGLHENYELMVTKLDAILG</sequence>
<dbReference type="Gene3D" id="3.40.140.10">
    <property type="entry name" value="Cytidine Deaminase, domain 2"/>
    <property type="match status" value="2"/>
</dbReference>
<evidence type="ECO:0000259" key="11">
    <source>
        <dbReference type="PROSITE" id="PS51747"/>
    </source>
</evidence>
<evidence type="ECO:0000256" key="7">
    <source>
        <dbReference type="ARBA" id="ARBA00022859"/>
    </source>
</evidence>
<evidence type="ECO:0000256" key="5">
    <source>
        <dbReference type="ARBA" id="ARBA00022801"/>
    </source>
</evidence>
<gene>
    <name evidence="13" type="primary">LOC103250986</name>
</gene>
<dbReference type="FunFam" id="3.40.140.10:FF:000029">
    <property type="entry name" value="DNA dC-&gt;dU-editing enzyme APOBEC-3G"/>
    <property type="match status" value="2"/>
</dbReference>
<dbReference type="GO" id="GO:0045869">
    <property type="term" value="P:negative regulation of single stranded viral RNA replication via double stranded DNA intermediate"/>
    <property type="evidence" value="ECO:0007669"/>
    <property type="project" value="TreeGrafter"/>
</dbReference>
<evidence type="ECO:0000256" key="4">
    <source>
        <dbReference type="ARBA" id="ARBA00022723"/>
    </source>
</evidence>
<dbReference type="CDD" id="cd01283">
    <property type="entry name" value="cytidine_deaminase"/>
    <property type="match status" value="2"/>
</dbReference>
<evidence type="ECO:0000256" key="9">
    <source>
        <dbReference type="ARBA" id="ARBA00029489"/>
    </source>
</evidence>
<dbReference type="InterPro" id="IPR016193">
    <property type="entry name" value="Cytidine_deaminase-like"/>
</dbReference>
<comment type="similarity">
    <text evidence="2">Belongs to the cytidine and deoxycytidylate deaminase family.</text>
</comment>
<dbReference type="KEGG" id="csyr:103250986"/>
<keyword evidence="8" id="KW-0051">Antiviral defense</keyword>
<evidence type="ECO:0000256" key="6">
    <source>
        <dbReference type="ARBA" id="ARBA00022833"/>
    </source>
</evidence>
<evidence type="ECO:0000256" key="3">
    <source>
        <dbReference type="ARBA" id="ARBA00022588"/>
    </source>
</evidence>
<dbReference type="GO" id="GO:0005634">
    <property type="term" value="C:nucleus"/>
    <property type="evidence" value="ECO:0007669"/>
    <property type="project" value="TreeGrafter"/>
</dbReference>
<proteinExistence type="inferred from homology"/>
<evidence type="ECO:0000313" key="12">
    <source>
        <dbReference type="Proteomes" id="UP000189704"/>
    </source>
</evidence>
<dbReference type="RefSeq" id="XP_021564010.1">
    <property type="nucleotide sequence ID" value="XM_021708335.1"/>
</dbReference>
<dbReference type="InterPro" id="IPR050610">
    <property type="entry name" value="APOBEC_Cyt_Deaminase"/>
</dbReference>
<dbReference type="Proteomes" id="UP000189704">
    <property type="component" value="Unplaced"/>
</dbReference>
<dbReference type="InterPro" id="IPR002125">
    <property type="entry name" value="CMP_dCMP_dom"/>
</dbReference>
<dbReference type="GO" id="GO:0051607">
    <property type="term" value="P:defense response to virus"/>
    <property type="evidence" value="ECO:0007669"/>
    <property type="project" value="UniProtKB-KW"/>
</dbReference>
<organism evidence="12 13">
    <name type="scientific">Carlito syrichta</name>
    <name type="common">Philippine tarsier</name>
    <name type="synonym">Tarsius syrichta</name>
    <dbReference type="NCBI Taxonomy" id="1868482"/>
    <lineage>
        <taxon>Eukaryota</taxon>
        <taxon>Metazoa</taxon>
        <taxon>Chordata</taxon>
        <taxon>Craniata</taxon>
        <taxon>Vertebrata</taxon>
        <taxon>Euteleostomi</taxon>
        <taxon>Mammalia</taxon>
        <taxon>Eutheria</taxon>
        <taxon>Euarchontoglires</taxon>
        <taxon>Primates</taxon>
        <taxon>Haplorrhini</taxon>
        <taxon>Tarsiiformes</taxon>
        <taxon>Tarsiidae</taxon>
        <taxon>Carlito</taxon>
    </lineage>
</organism>
<keyword evidence="7" id="KW-0391">Immunity</keyword>
<comment type="cofactor">
    <cofactor evidence="1">
        <name>Zn(2+)</name>
        <dbReference type="ChEBI" id="CHEBI:29105"/>
    </cofactor>
</comment>
<dbReference type="PANTHER" id="PTHR13857:SF45">
    <property type="entry name" value="DNA DC-DU-EDITING ENZYME APOBEC-3F"/>
    <property type="match status" value="1"/>
</dbReference>
<dbReference type="GO" id="GO:0003723">
    <property type="term" value="F:RNA binding"/>
    <property type="evidence" value="ECO:0007669"/>
    <property type="project" value="TreeGrafter"/>
</dbReference>
<comment type="catalytic activity">
    <reaction evidence="10">
        <text>a 2'-deoxycytidine in single-stranded DNA + H2O + H(+) = a 2'-deoxyuridine in single-stranded DNA + NH4(+)</text>
        <dbReference type="Rhea" id="RHEA:50948"/>
        <dbReference type="Rhea" id="RHEA-COMP:12846"/>
        <dbReference type="Rhea" id="RHEA-COMP:12847"/>
        <dbReference type="ChEBI" id="CHEBI:15377"/>
        <dbReference type="ChEBI" id="CHEBI:15378"/>
        <dbReference type="ChEBI" id="CHEBI:28938"/>
        <dbReference type="ChEBI" id="CHEBI:85452"/>
        <dbReference type="ChEBI" id="CHEBI:133902"/>
        <dbReference type="EC" id="3.5.4.38"/>
    </reaction>
</comment>
<keyword evidence="3" id="KW-0399">Innate immunity</keyword>
<dbReference type="InterPro" id="IPR016192">
    <property type="entry name" value="APOBEC/CMP_deaminase_Zn-bd"/>
</dbReference>
<dbReference type="GO" id="GO:0016554">
    <property type="term" value="P:cytidine to uridine editing"/>
    <property type="evidence" value="ECO:0007669"/>
    <property type="project" value="TreeGrafter"/>
</dbReference>
<evidence type="ECO:0000313" key="13">
    <source>
        <dbReference type="RefSeq" id="XP_021564010.1"/>
    </source>
</evidence>
<dbReference type="AlphaFoldDB" id="A0A3Q0DPF7"/>
<dbReference type="Pfam" id="PF18782">
    <property type="entry name" value="NAD2"/>
    <property type="match status" value="2"/>
</dbReference>
<dbReference type="EC" id="3.5.4.38" evidence="9"/>
<keyword evidence="5" id="KW-0378">Hydrolase</keyword>
<dbReference type="GO" id="GO:0070383">
    <property type="term" value="P:DNA cytosine deamination"/>
    <property type="evidence" value="ECO:0007669"/>
    <property type="project" value="TreeGrafter"/>
</dbReference>
<keyword evidence="4" id="KW-0479">Metal-binding</keyword>
<feature type="domain" description="CMP/dCMP-type deaminase" evidence="11">
    <location>
        <begin position="29"/>
        <end position="134"/>
    </location>
</feature>
<dbReference type="STRING" id="1868482.ENSTSYP00000018841"/>
<evidence type="ECO:0000256" key="8">
    <source>
        <dbReference type="ARBA" id="ARBA00023118"/>
    </source>
</evidence>
<dbReference type="PANTHER" id="PTHR13857">
    <property type="entry name" value="MRNA EDITING ENZYME"/>
    <property type="match status" value="1"/>
</dbReference>
<dbReference type="OrthoDB" id="9445293at2759"/>
<name>A0A3Q0DPF7_CARSF</name>
<evidence type="ECO:0000256" key="2">
    <source>
        <dbReference type="ARBA" id="ARBA00006576"/>
    </source>
</evidence>
<feature type="domain" description="CMP/dCMP-type deaminase" evidence="11">
    <location>
        <begin position="209"/>
        <end position="317"/>
    </location>
</feature>
<dbReference type="GO" id="GO:0004126">
    <property type="term" value="F:cytidine deaminase activity"/>
    <property type="evidence" value="ECO:0007669"/>
    <property type="project" value="TreeGrafter"/>
</dbReference>
<dbReference type="GeneID" id="103250986"/>
<keyword evidence="12" id="KW-1185">Reference proteome</keyword>
<dbReference type="PROSITE" id="PS51747">
    <property type="entry name" value="CYT_DCMP_DEAMINASES_2"/>
    <property type="match status" value="2"/>
</dbReference>
<accession>A0A3Q0DPF7</accession>
<evidence type="ECO:0000256" key="1">
    <source>
        <dbReference type="ARBA" id="ARBA00001947"/>
    </source>
</evidence>
<dbReference type="PROSITE" id="PS00903">
    <property type="entry name" value="CYT_DCMP_DEAMINASES_1"/>
    <property type="match status" value="1"/>
</dbReference>
<protein>
    <recommendedName>
        <fullName evidence="9">single-stranded DNA cytosine deaminase</fullName>
        <ecNumber evidence="9">3.5.4.38</ecNumber>
    </recommendedName>
</protein>
<dbReference type="SUPFAM" id="SSF53927">
    <property type="entry name" value="Cytidine deaminase-like"/>
    <property type="match status" value="2"/>
</dbReference>
<reference evidence="13" key="1">
    <citation type="submission" date="2025-08" db="UniProtKB">
        <authorList>
            <consortium name="RefSeq"/>
        </authorList>
    </citation>
    <scope>IDENTIFICATION</scope>
</reference>
<evidence type="ECO:0000256" key="10">
    <source>
        <dbReference type="ARBA" id="ARBA00049114"/>
    </source>
</evidence>
<dbReference type="GO" id="GO:0000932">
    <property type="term" value="C:P-body"/>
    <property type="evidence" value="ECO:0007669"/>
    <property type="project" value="TreeGrafter"/>
</dbReference>
<keyword evidence="6" id="KW-0862">Zinc</keyword>